<accession>A0A0L0HCY8</accession>
<feature type="transmembrane region" description="Helical" evidence="2">
    <location>
        <begin position="410"/>
        <end position="435"/>
    </location>
</feature>
<dbReference type="InParanoid" id="A0A0L0HCY8"/>
<keyword evidence="4" id="KW-1185">Reference proteome</keyword>
<evidence type="ECO:0008006" key="5">
    <source>
        <dbReference type="Google" id="ProtNLM"/>
    </source>
</evidence>
<keyword evidence="2" id="KW-1133">Transmembrane helix</keyword>
<feature type="compositionally biased region" description="Basic and acidic residues" evidence="1">
    <location>
        <begin position="500"/>
        <end position="514"/>
    </location>
</feature>
<feature type="region of interest" description="Disordered" evidence="1">
    <location>
        <begin position="1"/>
        <end position="28"/>
    </location>
</feature>
<dbReference type="AlphaFoldDB" id="A0A0L0HCY8"/>
<dbReference type="GeneID" id="27689139"/>
<name>A0A0L0HCY8_SPIPD</name>
<evidence type="ECO:0000313" key="3">
    <source>
        <dbReference type="EMBL" id="KNC98809.1"/>
    </source>
</evidence>
<dbReference type="OMA" id="SWIREIC"/>
<organism evidence="3 4">
    <name type="scientific">Spizellomyces punctatus (strain DAOM BR117)</name>
    <dbReference type="NCBI Taxonomy" id="645134"/>
    <lineage>
        <taxon>Eukaryota</taxon>
        <taxon>Fungi</taxon>
        <taxon>Fungi incertae sedis</taxon>
        <taxon>Chytridiomycota</taxon>
        <taxon>Chytridiomycota incertae sedis</taxon>
        <taxon>Chytridiomycetes</taxon>
        <taxon>Spizellomycetales</taxon>
        <taxon>Spizellomycetaceae</taxon>
        <taxon>Spizellomyces</taxon>
    </lineage>
</organism>
<reference evidence="3 4" key="1">
    <citation type="submission" date="2009-08" db="EMBL/GenBank/DDBJ databases">
        <title>The Genome Sequence of Spizellomyces punctatus strain DAOM BR117.</title>
        <authorList>
            <consortium name="The Broad Institute Genome Sequencing Platform"/>
            <person name="Russ C."/>
            <person name="Cuomo C."/>
            <person name="Shea T."/>
            <person name="Young S.K."/>
            <person name="Zeng Q."/>
            <person name="Koehrsen M."/>
            <person name="Haas B."/>
            <person name="Borodovsky M."/>
            <person name="Guigo R."/>
            <person name="Alvarado L."/>
            <person name="Berlin A."/>
            <person name="Bochicchio J."/>
            <person name="Borenstein D."/>
            <person name="Chapman S."/>
            <person name="Chen Z."/>
            <person name="Engels R."/>
            <person name="Freedman E."/>
            <person name="Gellesch M."/>
            <person name="Goldberg J."/>
            <person name="Griggs A."/>
            <person name="Gujja S."/>
            <person name="Heiman D."/>
            <person name="Hepburn T."/>
            <person name="Howarth C."/>
            <person name="Jen D."/>
            <person name="Larson L."/>
            <person name="Lewis B."/>
            <person name="Mehta T."/>
            <person name="Park D."/>
            <person name="Pearson M."/>
            <person name="Roberts A."/>
            <person name="Saif S."/>
            <person name="Shenoy N."/>
            <person name="Sisk P."/>
            <person name="Stolte C."/>
            <person name="Sykes S."/>
            <person name="Thomson T."/>
            <person name="Walk T."/>
            <person name="White J."/>
            <person name="Yandava C."/>
            <person name="Burger G."/>
            <person name="Gray M.W."/>
            <person name="Holland P.W.H."/>
            <person name="King N."/>
            <person name="Lang F.B.F."/>
            <person name="Roger A.J."/>
            <person name="Ruiz-Trillo I."/>
            <person name="Lander E."/>
            <person name="Nusbaum C."/>
        </authorList>
    </citation>
    <scope>NUCLEOTIDE SEQUENCE [LARGE SCALE GENOMIC DNA]</scope>
    <source>
        <strain evidence="3 4">DAOM BR117</strain>
    </source>
</reference>
<protein>
    <recommendedName>
        <fullName evidence="5">Cache domain-containing protein</fullName>
    </recommendedName>
</protein>
<feature type="region of interest" description="Disordered" evidence="1">
    <location>
        <begin position="500"/>
        <end position="541"/>
    </location>
</feature>
<feature type="compositionally biased region" description="Polar residues" evidence="1">
    <location>
        <begin position="12"/>
        <end position="28"/>
    </location>
</feature>
<gene>
    <name evidence="3" type="ORF">SPPG_05787</name>
</gene>
<keyword evidence="2" id="KW-0472">Membrane</keyword>
<evidence type="ECO:0000256" key="1">
    <source>
        <dbReference type="SAM" id="MobiDB-lite"/>
    </source>
</evidence>
<dbReference type="Proteomes" id="UP000053201">
    <property type="component" value="Unassembled WGS sequence"/>
</dbReference>
<sequence>MSMSRSPGRPEQSVNGGSSTTDPTMSLNSKGEMVLSNRVWTFHRFITGLKSGRAPISLILIAFITSLATGIAFLAWGLTFRAATNSATILAQALQRRIIDQVVSDVAVRFLAVEASTAVSVLNFRQGYYSAATYADKDITTQKLLNVLVPNVNFYSTQYFTTVPEGELWGASTSTQGTVREYHLWRQYGGNLTTWDVAANGTNLGPVTSDLNQNNTNSYWVQAIDVSNANAFNWSSVQVWDYKGWKSFLRVFSDDHGTIQGVVGADLTLSFIQTLLAESKASIPYNNLLYAFEMAGGTDTIVASSEPDVQLYELDSNGAAVRALTLPEIAVTDKDTAALYQLLQTKSDGSLSHWLSIHPTNEAVELELSGGTFSMMVGRIQRANTDLAIIAFINRDAIMGELQAANRKTIAIVAGVVVAGCSVAVVFSFFLAKALHRITRDLRMLANFKFQDVLQQDIDKESGVRRPQYSRISELWQIQRAFHKMVITFARAVSQNKRFSERRPTLLNNQHREMMPSPSPEDGRDSIGPSSGYQVETEDPV</sequence>
<dbReference type="VEuPathDB" id="FungiDB:SPPG_05787"/>
<dbReference type="RefSeq" id="XP_016606849.1">
    <property type="nucleotide sequence ID" value="XM_016753996.1"/>
</dbReference>
<evidence type="ECO:0000313" key="4">
    <source>
        <dbReference type="Proteomes" id="UP000053201"/>
    </source>
</evidence>
<feature type="transmembrane region" description="Helical" evidence="2">
    <location>
        <begin position="54"/>
        <end position="78"/>
    </location>
</feature>
<dbReference type="EMBL" id="KQ257459">
    <property type="protein sequence ID" value="KNC98809.1"/>
    <property type="molecule type" value="Genomic_DNA"/>
</dbReference>
<keyword evidence="2" id="KW-0812">Transmembrane</keyword>
<proteinExistence type="predicted"/>
<dbReference type="OrthoDB" id="2130671at2759"/>
<evidence type="ECO:0000256" key="2">
    <source>
        <dbReference type="SAM" id="Phobius"/>
    </source>
</evidence>